<dbReference type="AlphaFoldDB" id="A0AA39HSM4"/>
<dbReference type="GO" id="GO:0004693">
    <property type="term" value="F:cyclin-dependent protein serine/threonine kinase activity"/>
    <property type="evidence" value="ECO:0007669"/>
    <property type="project" value="UniProtKB-EC"/>
</dbReference>
<evidence type="ECO:0000256" key="5">
    <source>
        <dbReference type="ARBA" id="ARBA00022527"/>
    </source>
</evidence>
<dbReference type="SMART" id="SM00220">
    <property type="entry name" value="S_TKc"/>
    <property type="match status" value="1"/>
</dbReference>
<evidence type="ECO:0000256" key="6">
    <source>
        <dbReference type="ARBA" id="ARBA00022676"/>
    </source>
</evidence>
<keyword evidence="5" id="KW-0723">Serine/threonine-protein kinase</keyword>
<dbReference type="EC" id="2.7.11.22" evidence="4"/>
<dbReference type="InterPro" id="IPR000719">
    <property type="entry name" value="Prot_kinase_dom"/>
</dbReference>
<dbReference type="GO" id="GO:0005524">
    <property type="term" value="F:ATP binding"/>
    <property type="evidence" value="ECO:0007669"/>
    <property type="project" value="UniProtKB-UniRule"/>
</dbReference>
<keyword evidence="17" id="KW-1185">Reference proteome</keyword>
<evidence type="ECO:0000313" key="16">
    <source>
        <dbReference type="EMBL" id="KAK0411325.1"/>
    </source>
</evidence>
<evidence type="ECO:0000256" key="2">
    <source>
        <dbReference type="ARBA" id="ARBA00006485"/>
    </source>
</evidence>
<dbReference type="PANTHER" id="PTHR24056">
    <property type="entry name" value="CELL DIVISION PROTEIN KINASE"/>
    <property type="match status" value="1"/>
</dbReference>
<dbReference type="PROSITE" id="PS00108">
    <property type="entry name" value="PROTEIN_KINASE_ST"/>
    <property type="match status" value="1"/>
</dbReference>
<reference evidence="16" key="1">
    <citation type="submission" date="2023-06" db="EMBL/GenBank/DDBJ databases">
        <title>Genomic analysis of the entomopathogenic nematode Steinernema hermaphroditum.</title>
        <authorList>
            <person name="Schwarz E.M."/>
            <person name="Heppert J.K."/>
            <person name="Baniya A."/>
            <person name="Schwartz H.T."/>
            <person name="Tan C.-H."/>
            <person name="Antoshechkin I."/>
            <person name="Sternberg P.W."/>
            <person name="Goodrich-Blair H."/>
            <person name="Dillman A.R."/>
        </authorList>
    </citation>
    <scope>NUCLEOTIDE SEQUENCE</scope>
    <source>
        <strain evidence="16">PS9179</strain>
        <tissue evidence="16">Whole animal</tissue>
    </source>
</reference>
<keyword evidence="9" id="KW-0418">Kinase</keyword>
<dbReference type="InterPro" id="IPR008166">
    <property type="entry name" value="Glyco_transf_92"/>
</dbReference>
<evidence type="ECO:0000256" key="14">
    <source>
        <dbReference type="PROSITE-ProRule" id="PRU10141"/>
    </source>
</evidence>
<name>A0AA39HSM4_9BILA</name>
<keyword evidence="7" id="KW-0808">Transferase</keyword>
<dbReference type="InterPro" id="IPR050108">
    <property type="entry name" value="CDK"/>
</dbReference>
<sequence>MAKGIYASSASAPWLSSPSFAASFLHLADLDEDVIQLVRRKPCAMEKYEKLGKIGEGSYGVVFKCRHKETGQLVAIKKFVETEDDPAIKKIALREIRMLKQLRHANLVTLIEVFRRNRKLHLVFEHCERTVLDDLEKFPKGVPEALTKKITYQLLQAVNFCHLHNCIHRDVKPENILLTKNDVVKLADFGFARILSANDNYTDYVATRWYRSPELLVGDTQYGPPVDVWAVGCVLAELMTGEALWPGRSDVDQLYLIRKTMGELLPRHMQIFRSNQFFYGLSIPEPDAIQDLPSKLPTASPVIIDFLFKCFDTNPEKRWSCAELLNHDYFHGFSFRVPPEEPASTVKRWSHYHSLSHSQVNFRRSSCSARVSHSLSVCTPSQWDTQDSKVLLSSCCTKPLRPLAFLNSLNLRALIRYRRVWHCIDEEGDSTGARRLLALPPLENLRPAQKISSAFATPEFRRLGERTFFFSSFVDLRNGNIGFPMLRTVALLTRSAANEDFFCHFGFRKTEAKLYELAENHGRRFGAFLLSCPIPDVERPPKRFSLGTQNEETDLEVTYLIEDADFTPCSKHSVCVPSFFGKRYSARDIIEFVELNRLLGVEKIFFYVDRATLEPEVARTVDFYDSRDLLHAIQFKLPISEDDIWYHGQLATVTDCHYRNIGYSKYVAFHDIDEVMVPRDATRTVVELLDAMGNASIASFRVSTVSFDTSNVAAPIKMNAVQFSGYADRLFTKCILRPEMVFEQGIHHTSRVVQDHFKTISISDALLRLHHYKRANPAMKDAIVPEKYGSAFEHNYRKMCDLLRV</sequence>
<dbReference type="CDD" id="cd07847">
    <property type="entry name" value="STKc_CDKL1_4"/>
    <property type="match status" value="1"/>
</dbReference>
<dbReference type="FunFam" id="1.10.510.10:FF:000624">
    <property type="entry name" value="Mitogen-activated protein kinase"/>
    <property type="match status" value="1"/>
</dbReference>
<evidence type="ECO:0000256" key="10">
    <source>
        <dbReference type="ARBA" id="ARBA00022840"/>
    </source>
</evidence>
<accession>A0AA39HSM4</accession>
<evidence type="ECO:0000256" key="3">
    <source>
        <dbReference type="ARBA" id="ARBA00007647"/>
    </source>
</evidence>
<comment type="similarity">
    <text evidence="2">Belongs to the protein kinase superfamily. CMGC Ser/Thr protein kinase family. CDC2/CDKX subfamily.</text>
</comment>
<feature type="domain" description="Protein kinase" evidence="15">
    <location>
        <begin position="48"/>
        <end position="330"/>
    </location>
</feature>
<evidence type="ECO:0000256" key="7">
    <source>
        <dbReference type="ARBA" id="ARBA00022679"/>
    </source>
</evidence>
<evidence type="ECO:0000313" key="17">
    <source>
        <dbReference type="Proteomes" id="UP001175271"/>
    </source>
</evidence>
<protein>
    <recommendedName>
        <fullName evidence="4">cyclin-dependent kinase</fullName>
        <ecNumber evidence="4">2.7.11.22</ecNumber>
    </recommendedName>
</protein>
<dbReference type="GO" id="GO:0005634">
    <property type="term" value="C:nucleus"/>
    <property type="evidence" value="ECO:0007669"/>
    <property type="project" value="TreeGrafter"/>
</dbReference>
<evidence type="ECO:0000256" key="11">
    <source>
        <dbReference type="ARBA" id="ARBA00023136"/>
    </source>
</evidence>
<dbReference type="InterPro" id="IPR017441">
    <property type="entry name" value="Protein_kinase_ATP_BS"/>
</dbReference>
<evidence type="ECO:0000256" key="8">
    <source>
        <dbReference type="ARBA" id="ARBA00022741"/>
    </source>
</evidence>
<evidence type="ECO:0000256" key="1">
    <source>
        <dbReference type="ARBA" id="ARBA00004167"/>
    </source>
</evidence>
<keyword evidence="6" id="KW-0328">Glycosyltransferase</keyword>
<comment type="catalytic activity">
    <reaction evidence="12">
        <text>L-threonyl-[protein] + ATP = O-phospho-L-threonyl-[protein] + ADP + H(+)</text>
        <dbReference type="Rhea" id="RHEA:46608"/>
        <dbReference type="Rhea" id="RHEA-COMP:11060"/>
        <dbReference type="Rhea" id="RHEA-COMP:11605"/>
        <dbReference type="ChEBI" id="CHEBI:15378"/>
        <dbReference type="ChEBI" id="CHEBI:30013"/>
        <dbReference type="ChEBI" id="CHEBI:30616"/>
        <dbReference type="ChEBI" id="CHEBI:61977"/>
        <dbReference type="ChEBI" id="CHEBI:456216"/>
        <dbReference type="EC" id="2.7.11.22"/>
    </reaction>
</comment>
<dbReference type="Proteomes" id="UP001175271">
    <property type="component" value="Unassembled WGS sequence"/>
</dbReference>
<dbReference type="PROSITE" id="PS00107">
    <property type="entry name" value="PROTEIN_KINASE_ATP"/>
    <property type="match status" value="1"/>
</dbReference>
<evidence type="ECO:0000256" key="9">
    <source>
        <dbReference type="ARBA" id="ARBA00022777"/>
    </source>
</evidence>
<dbReference type="PROSITE" id="PS50011">
    <property type="entry name" value="PROTEIN_KINASE_DOM"/>
    <property type="match status" value="1"/>
</dbReference>
<dbReference type="Gene3D" id="3.30.200.20">
    <property type="entry name" value="Phosphorylase Kinase, domain 1"/>
    <property type="match status" value="1"/>
</dbReference>
<dbReference type="FunFam" id="3.30.200.20:FF:000049">
    <property type="entry name" value="cyclin-dependent kinase-like 1 isoform X1"/>
    <property type="match status" value="1"/>
</dbReference>
<dbReference type="InterPro" id="IPR011009">
    <property type="entry name" value="Kinase-like_dom_sf"/>
</dbReference>
<feature type="binding site" evidence="14">
    <location>
        <position position="78"/>
    </location>
    <ligand>
        <name>ATP</name>
        <dbReference type="ChEBI" id="CHEBI:30616"/>
    </ligand>
</feature>
<dbReference type="Gene3D" id="1.10.510.10">
    <property type="entry name" value="Transferase(Phosphotransferase) domain 1"/>
    <property type="match status" value="1"/>
</dbReference>
<dbReference type="InterPro" id="IPR008271">
    <property type="entry name" value="Ser/Thr_kinase_AS"/>
</dbReference>
<keyword evidence="8 14" id="KW-0547">Nucleotide-binding</keyword>
<dbReference type="EMBL" id="JAUCMV010000003">
    <property type="protein sequence ID" value="KAK0411325.1"/>
    <property type="molecule type" value="Genomic_DNA"/>
</dbReference>
<comment type="catalytic activity">
    <reaction evidence="13">
        <text>L-seryl-[protein] + ATP = O-phospho-L-seryl-[protein] + ADP + H(+)</text>
        <dbReference type="Rhea" id="RHEA:17989"/>
        <dbReference type="Rhea" id="RHEA-COMP:9863"/>
        <dbReference type="Rhea" id="RHEA-COMP:11604"/>
        <dbReference type="ChEBI" id="CHEBI:15378"/>
        <dbReference type="ChEBI" id="CHEBI:29999"/>
        <dbReference type="ChEBI" id="CHEBI:30616"/>
        <dbReference type="ChEBI" id="CHEBI:83421"/>
        <dbReference type="ChEBI" id="CHEBI:456216"/>
        <dbReference type="EC" id="2.7.11.22"/>
    </reaction>
</comment>
<evidence type="ECO:0000256" key="12">
    <source>
        <dbReference type="ARBA" id="ARBA00047811"/>
    </source>
</evidence>
<organism evidence="16 17">
    <name type="scientific">Steinernema hermaphroditum</name>
    <dbReference type="NCBI Taxonomy" id="289476"/>
    <lineage>
        <taxon>Eukaryota</taxon>
        <taxon>Metazoa</taxon>
        <taxon>Ecdysozoa</taxon>
        <taxon>Nematoda</taxon>
        <taxon>Chromadorea</taxon>
        <taxon>Rhabditida</taxon>
        <taxon>Tylenchina</taxon>
        <taxon>Panagrolaimomorpha</taxon>
        <taxon>Strongyloidoidea</taxon>
        <taxon>Steinernematidae</taxon>
        <taxon>Steinernema</taxon>
    </lineage>
</organism>
<dbReference type="Pfam" id="PF00069">
    <property type="entry name" value="Pkinase"/>
    <property type="match status" value="1"/>
</dbReference>
<gene>
    <name evidence="16" type="ORF">QR680_005601</name>
</gene>
<proteinExistence type="inferred from homology"/>
<evidence type="ECO:0000256" key="13">
    <source>
        <dbReference type="ARBA" id="ARBA00048367"/>
    </source>
</evidence>
<evidence type="ECO:0000256" key="4">
    <source>
        <dbReference type="ARBA" id="ARBA00012425"/>
    </source>
</evidence>
<dbReference type="Pfam" id="PF01697">
    <property type="entry name" value="Glyco_transf_92"/>
    <property type="match status" value="1"/>
</dbReference>
<keyword evidence="11" id="KW-0472">Membrane</keyword>
<dbReference type="SUPFAM" id="SSF56112">
    <property type="entry name" value="Protein kinase-like (PK-like)"/>
    <property type="match status" value="1"/>
</dbReference>
<comment type="caution">
    <text evidence="16">The sequence shown here is derived from an EMBL/GenBank/DDBJ whole genome shotgun (WGS) entry which is preliminary data.</text>
</comment>
<evidence type="ECO:0000259" key="15">
    <source>
        <dbReference type="PROSITE" id="PS50011"/>
    </source>
</evidence>
<comment type="similarity">
    <text evidence="3">Belongs to the glycosyltransferase 92 family.</text>
</comment>
<comment type="subcellular location">
    <subcellularLocation>
        <location evidence="1">Membrane</location>
        <topology evidence="1">Single-pass membrane protein</topology>
    </subcellularLocation>
</comment>
<keyword evidence="10 14" id="KW-0067">ATP-binding</keyword>
<dbReference type="GO" id="GO:0016020">
    <property type="term" value="C:membrane"/>
    <property type="evidence" value="ECO:0007669"/>
    <property type="project" value="UniProtKB-SubCell"/>
</dbReference>
<dbReference type="GO" id="GO:0016757">
    <property type="term" value="F:glycosyltransferase activity"/>
    <property type="evidence" value="ECO:0007669"/>
    <property type="project" value="UniProtKB-KW"/>
</dbReference>
<dbReference type="PANTHER" id="PTHR24056:SF222">
    <property type="entry name" value="CYCLIN-DEPENDENT KINASE-LIKE 1"/>
    <property type="match status" value="1"/>
</dbReference>